<protein>
    <submittedName>
        <fullName evidence="3">Uncharacterized protein</fullName>
    </submittedName>
</protein>
<evidence type="ECO:0000313" key="3">
    <source>
        <dbReference type="EMBL" id="QOR69670.1"/>
    </source>
</evidence>
<keyword evidence="4" id="KW-1185">Reference proteome</keyword>
<sequence length="217" mass="22368">MTTDPSSRQPSDAPPPPISPQRGGRGALGVILAVVGGVVVLAGLIVGAILLIDADDDPIPTTAPTSSEASEPTPTPSTAETSGSGELLELLTAEADVIVASDGTAWLLEGGWVDASELSDQSQEAYSGTFTSEVGTVTLTALSFDGEDPAADYLAGVRADRGDPDYEGSVWEDGSGTRIDYAGAEDYDIFWYDEAAIVFQATGPEGSVEDFYGSLPF</sequence>
<dbReference type="KEGG" id="halt:IM660_13445"/>
<dbReference type="Proteomes" id="UP000593758">
    <property type="component" value="Chromosome"/>
</dbReference>
<feature type="region of interest" description="Disordered" evidence="1">
    <location>
        <begin position="1"/>
        <end position="22"/>
    </location>
</feature>
<accession>A0A7M1SQ52</accession>
<reference evidence="3 4" key="1">
    <citation type="submission" date="2020-10" db="EMBL/GenBank/DDBJ databases">
        <title>Haloactinobacterium sp. RN3S43, a bacterium isolated from saline soil.</title>
        <authorList>
            <person name="Sun J.-Q."/>
        </authorList>
    </citation>
    <scope>NUCLEOTIDE SEQUENCE [LARGE SCALE GENOMIC DNA]</scope>
    <source>
        <strain evidence="3 4">RN3S43</strain>
    </source>
</reference>
<dbReference type="RefSeq" id="WP_193496212.1">
    <property type="nucleotide sequence ID" value="NZ_CP063169.1"/>
</dbReference>
<organism evidence="3 4">
    <name type="scientific">Ruania alkalisoli</name>
    <dbReference type="NCBI Taxonomy" id="2779775"/>
    <lineage>
        <taxon>Bacteria</taxon>
        <taxon>Bacillati</taxon>
        <taxon>Actinomycetota</taxon>
        <taxon>Actinomycetes</taxon>
        <taxon>Micrococcales</taxon>
        <taxon>Ruaniaceae</taxon>
        <taxon>Ruania</taxon>
    </lineage>
</organism>
<name>A0A7M1SQ52_9MICO</name>
<dbReference type="EMBL" id="CP063169">
    <property type="protein sequence ID" value="QOR69670.1"/>
    <property type="molecule type" value="Genomic_DNA"/>
</dbReference>
<keyword evidence="2" id="KW-1133">Transmembrane helix</keyword>
<feature type="compositionally biased region" description="Low complexity" evidence="1">
    <location>
        <begin position="1"/>
        <end position="11"/>
    </location>
</feature>
<keyword evidence="2" id="KW-0472">Membrane</keyword>
<keyword evidence="2" id="KW-0812">Transmembrane</keyword>
<feature type="region of interest" description="Disordered" evidence="1">
    <location>
        <begin position="56"/>
        <end position="83"/>
    </location>
</feature>
<evidence type="ECO:0000256" key="2">
    <source>
        <dbReference type="SAM" id="Phobius"/>
    </source>
</evidence>
<feature type="compositionally biased region" description="Low complexity" evidence="1">
    <location>
        <begin position="60"/>
        <end position="83"/>
    </location>
</feature>
<evidence type="ECO:0000313" key="4">
    <source>
        <dbReference type="Proteomes" id="UP000593758"/>
    </source>
</evidence>
<evidence type="ECO:0000256" key="1">
    <source>
        <dbReference type="SAM" id="MobiDB-lite"/>
    </source>
</evidence>
<feature type="transmembrane region" description="Helical" evidence="2">
    <location>
        <begin position="27"/>
        <end position="52"/>
    </location>
</feature>
<proteinExistence type="predicted"/>
<gene>
    <name evidence="3" type="ORF">IM660_13445</name>
</gene>
<dbReference type="AlphaFoldDB" id="A0A7M1SQ52"/>